<dbReference type="InterPro" id="IPR003390">
    <property type="entry name" value="DNA_integrity_scan_DisA_N"/>
</dbReference>
<dbReference type="GO" id="GO:0005524">
    <property type="term" value="F:ATP binding"/>
    <property type="evidence" value="ECO:0007669"/>
    <property type="project" value="UniProtKB-UniRule"/>
</dbReference>
<dbReference type="EC" id="2.7.7.85" evidence="10"/>
<organism evidence="12 13">
    <name type="scientific">Salinimicrobium sediminis</name>
    <dbReference type="NCBI Taxonomy" id="1343891"/>
    <lineage>
        <taxon>Bacteria</taxon>
        <taxon>Pseudomonadati</taxon>
        <taxon>Bacteroidota</taxon>
        <taxon>Flavobacteriia</taxon>
        <taxon>Flavobacteriales</taxon>
        <taxon>Flavobacteriaceae</taxon>
        <taxon>Salinimicrobium</taxon>
    </lineage>
</organism>
<dbReference type="InterPro" id="IPR045585">
    <property type="entry name" value="CdaA_N"/>
</dbReference>
<evidence type="ECO:0000313" key="12">
    <source>
        <dbReference type="EMBL" id="SOC80808.1"/>
    </source>
</evidence>
<proteinExistence type="inferred from homology"/>
<feature type="transmembrane region" description="Helical" evidence="10">
    <location>
        <begin position="30"/>
        <end position="49"/>
    </location>
</feature>
<sequence>MREIGGAPEKLAYNFLHLPKSKSTLEFLDLRILDIVDIIFIAALLYYIYKLVKGTVAVNIFIGIVIIYFVWKLTQLLRMEMLSSVLGEFIGVGMFALIVVFQQEIRKFLLMIGSTNFARRRRFLQTLKLIKDDLEVPHDVEAIVKACENMGRTNTGALIVIQKNTSLDFIKNTGDPMKIQVNQPIIESIFYKNSILHDGAMIIEDNYITATRVILPVSNDRTIPLRFGLRHRAAVGITEKTDALALVVSEETGQISYIKDGEFVIYEDHDDLVEKLRADLL</sequence>
<keyword evidence="4 10" id="KW-0812">Transmembrane</keyword>
<feature type="transmembrane region" description="Helical" evidence="10">
    <location>
        <begin position="81"/>
        <end position="101"/>
    </location>
</feature>
<evidence type="ECO:0000256" key="3">
    <source>
        <dbReference type="ARBA" id="ARBA00022679"/>
    </source>
</evidence>
<dbReference type="GO" id="GO:0106408">
    <property type="term" value="F:diadenylate cyclase activity"/>
    <property type="evidence" value="ECO:0007669"/>
    <property type="project" value="UniProtKB-EC"/>
</dbReference>
<evidence type="ECO:0000256" key="1">
    <source>
        <dbReference type="ARBA" id="ARBA00000877"/>
    </source>
</evidence>
<evidence type="ECO:0000256" key="6">
    <source>
        <dbReference type="ARBA" id="ARBA00022741"/>
    </source>
</evidence>
<dbReference type="PIRSF" id="PIRSF004793">
    <property type="entry name" value="UCP004793"/>
    <property type="match status" value="1"/>
</dbReference>
<keyword evidence="3 10" id="KW-0808">Transferase</keyword>
<keyword evidence="2 10" id="KW-1003">Cell membrane</keyword>
<keyword evidence="5 10" id="KW-0548">Nucleotidyltransferase</keyword>
<comment type="similarity">
    <text evidence="10">Belongs to the adenylate cyclase family. DacA/CdaA subfamily.</text>
</comment>
<dbReference type="InterPro" id="IPR050338">
    <property type="entry name" value="DisA"/>
</dbReference>
<accession>A0A285X6B4</accession>
<comment type="caution">
    <text evidence="10">Lacks conserved residue(s) required for the propagation of feature annotation.</text>
</comment>
<dbReference type="Pfam" id="PF02457">
    <property type="entry name" value="DAC"/>
    <property type="match status" value="1"/>
</dbReference>
<evidence type="ECO:0000256" key="7">
    <source>
        <dbReference type="ARBA" id="ARBA00022840"/>
    </source>
</evidence>
<dbReference type="GO" id="GO:0006171">
    <property type="term" value="P:cAMP biosynthetic process"/>
    <property type="evidence" value="ECO:0007669"/>
    <property type="project" value="InterPro"/>
</dbReference>
<dbReference type="HAMAP" id="MF_01499">
    <property type="entry name" value="DacA"/>
    <property type="match status" value="1"/>
</dbReference>
<evidence type="ECO:0000256" key="4">
    <source>
        <dbReference type="ARBA" id="ARBA00022692"/>
    </source>
</evidence>
<dbReference type="Gene3D" id="3.40.1700.10">
    <property type="entry name" value="DNA integrity scanning protein, DisA, N-terminal domain"/>
    <property type="match status" value="1"/>
</dbReference>
<dbReference type="PROSITE" id="PS51794">
    <property type="entry name" value="DAC"/>
    <property type="match status" value="1"/>
</dbReference>
<dbReference type="PANTHER" id="PTHR34185:SF1">
    <property type="entry name" value="DIADENYLATE CYCLASE"/>
    <property type="match status" value="1"/>
</dbReference>
<dbReference type="NCBIfam" id="TIGR00159">
    <property type="entry name" value="diadenylate cyclase CdaA"/>
    <property type="match status" value="1"/>
</dbReference>
<dbReference type="PANTHER" id="PTHR34185">
    <property type="entry name" value="DIADENYLATE CYCLASE"/>
    <property type="match status" value="1"/>
</dbReference>
<keyword evidence="7 10" id="KW-0067">ATP-binding</keyword>
<dbReference type="Proteomes" id="UP000219193">
    <property type="component" value="Unassembled WGS sequence"/>
</dbReference>
<gene>
    <name evidence="10" type="primary">dacA</name>
    <name evidence="12" type="ORF">SAMN06296241_2367</name>
</gene>
<evidence type="ECO:0000256" key="9">
    <source>
        <dbReference type="ARBA" id="ARBA00023136"/>
    </source>
</evidence>
<keyword evidence="9 10" id="KW-0472">Membrane</keyword>
<evidence type="ECO:0000256" key="8">
    <source>
        <dbReference type="ARBA" id="ARBA00022989"/>
    </source>
</evidence>
<name>A0A285X6B4_9FLAO</name>
<dbReference type="GO" id="GO:0004016">
    <property type="term" value="F:adenylate cyclase activity"/>
    <property type="evidence" value="ECO:0007669"/>
    <property type="project" value="UniProtKB-UniRule"/>
</dbReference>
<feature type="transmembrane region" description="Helical" evidence="10">
    <location>
        <begin position="56"/>
        <end position="75"/>
    </location>
</feature>
<feature type="domain" description="DAC" evidence="11">
    <location>
        <begin position="102"/>
        <end position="269"/>
    </location>
</feature>
<dbReference type="InterPro" id="IPR034701">
    <property type="entry name" value="CdaA"/>
</dbReference>
<dbReference type="InterPro" id="IPR036888">
    <property type="entry name" value="DNA_integrity_DisA_N_sf"/>
</dbReference>
<dbReference type="AlphaFoldDB" id="A0A285X6B4"/>
<evidence type="ECO:0000256" key="2">
    <source>
        <dbReference type="ARBA" id="ARBA00022475"/>
    </source>
</evidence>
<evidence type="ECO:0000259" key="11">
    <source>
        <dbReference type="PROSITE" id="PS51794"/>
    </source>
</evidence>
<evidence type="ECO:0000313" key="13">
    <source>
        <dbReference type="Proteomes" id="UP000219193"/>
    </source>
</evidence>
<keyword evidence="8 10" id="KW-1133">Transmembrane helix</keyword>
<comment type="catalytic activity">
    <reaction evidence="1 10">
        <text>2 ATP = 3',3'-c-di-AMP + 2 diphosphate</text>
        <dbReference type="Rhea" id="RHEA:35655"/>
        <dbReference type="ChEBI" id="CHEBI:30616"/>
        <dbReference type="ChEBI" id="CHEBI:33019"/>
        <dbReference type="ChEBI" id="CHEBI:71500"/>
        <dbReference type="EC" id="2.7.7.85"/>
    </reaction>
</comment>
<keyword evidence="6 10" id="KW-0547">Nucleotide-binding</keyword>
<dbReference type="Pfam" id="PF19293">
    <property type="entry name" value="CdaA_N"/>
    <property type="match status" value="1"/>
</dbReference>
<protein>
    <recommendedName>
        <fullName evidence="10">Diadenylate cyclase</fullName>
        <shortName evidence="10">DAC</shortName>
        <ecNumber evidence="10">2.7.7.85</ecNumber>
    </recommendedName>
    <alternativeName>
        <fullName evidence="10">Cyclic-di-AMP synthase</fullName>
        <shortName evidence="10">c-di-AMP synthase</shortName>
    </alternativeName>
</protein>
<keyword evidence="13" id="KW-1185">Reference proteome</keyword>
<evidence type="ECO:0000256" key="10">
    <source>
        <dbReference type="HAMAP-Rule" id="MF_01499"/>
    </source>
</evidence>
<comment type="subunit">
    <text evidence="10">Probably a homodimer.</text>
</comment>
<reference evidence="13" key="1">
    <citation type="submission" date="2017-09" db="EMBL/GenBank/DDBJ databases">
        <authorList>
            <person name="Varghese N."/>
            <person name="Submissions S."/>
        </authorList>
    </citation>
    <scope>NUCLEOTIDE SEQUENCE [LARGE SCALE GENOMIC DNA]</scope>
    <source>
        <strain evidence="13">CGMCC 1.12641</strain>
    </source>
</reference>
<dbReference type="SUPFAM" id="SSF143597">
    <property type="entry name" value="YojJ-like"/>
    <property type="match status" value="1"/>
</dbReference>
<dbReference type="InterPro" id="IPR014046">
    <property type="entry name" value="C-di-AMP_synthase"/>
</dbReference>
<dbReference type="EMBL" id="OCMF01000003">
    <property type="protein sequence ID" value="SOC80808.1"/>
    <property type="molecule type" value="Genomic_DNA"/>
</dbReference>
<comment type="function">
    <text evidence="10">Catalyzes the condensation of 2 ATP molecules into cyclic di-AMP (c-di-AMP), a second messenger used to regulate differing processes in different bacteria.</text>
</comment>
<evidence type="ECO:0000256" key="5">
    <source>
        <dbReference type="ARBA" id="ARBA00022695"/>
    </source>
</evidence>